<dbReference type="GO" id="GO:0003824">
    <property type="term" value="F:catalytic activity"/>
    <property type="evidence" value="ECO:0007669"/>
    <property type="project" value="InterPro"/>
</dbReference>
<proteinExistence type="predicted"/>
<evidence type="ECO:0000259" key="2">
    <source>
        <dbReference type="Pfam" id="PF03372"/>
    </source>
</evidence>
<dbReference type="Proteomes" id="UP000272888">
    <property type="component" value="Unassembled WGS sequence"/>
</dbReference>
<dbReference type="InterPro" id="IPR036691">
    <property type="entry name" value="Endo/exonu/phosph_ase_sf"/>
</dbReference>
<accession>A0A3A8P3G6</accession>
<sequence length="422" mass="44053">MSLWSPAARDAFRARIAPKAPPRAEPPPKAPALKPPPPSLSQARHADAFIAAKPTGRGPAKPPELNPQPLRTGFDKPVSVDALPDKKTGTGILTLNTATGAGDEYNTAANRGAQAKLILDSGASIVAFQEVDVNVERSKRGDAKSADRNTALDIVAKANPAFRAFIEGNVPKVDINDPSPPPTSIRTGEDGTTLYDTPEGTLVTGESFSGDDTEGGVDGDHGADSTYGNATYVAAPDEVTEAYTVTLPTQDGTPGAASPERLQALADGKLTKEERAELGRDNELLRDSGRSEPRSALVTRVKGPDGTERTIINVHVAAGKDNKDLRDQQLAYIAQIAAAESKGPPSREVVVLGDLNTSTTEVQALFGKAGLERAVGGTSGGPGEIEDYDQVWTTAGVNTQNSAQVETDGASDHPHAGYTEIS</sequence>
<reference evidence="4" key="1">
    <citation type="submission" date="2018-09" db="EMBL/GenBank/DDBJ databases">
        <authorList>
            <person name="Livingstone P.G."/>
            <person name="Whitworth D.E."/>
        </authorList>
    </citation>
    <scope>NUCLEOTIDE SEQUENCE [LARGE SCALE GENOMIC DNA]</scope>
    <source>
        <strain evidence="4">CA051B</strain>
    </source>
</reference>
<gene>
    <name evidence="3" type="ORF">D7V93_29835</name>
</gene>
<dbReference type="EMBL" id="RAWB01000402">
    <property type="protein sequence ID" value="RKH50978.1"/>
    <property type="molecule type" value="Genomic_DNA"/>
</dbReference>
<evidence type="ECO:0000313" key="3">
    <source>
        <dbReference type="EMBL" id="RKH50978.1"/>
    </source>
</evidence>
<feature type="region of interest" description="Disordered" evidence="1">
    <location>
        <begin position="171"/>
        <end position="224"/>
    </location>
</feature>
<feature type="region of interest" description="Disordered" evidence="1">
    <location>
        <begin position="1"/>
        <end position="90"/>
    </location>
</feature>
<evidence type="ECO:0000256" key="1">
    <source>
        <dbReference type="SAM" id="MobiDB-lite"/>
    </source>
</evidence>
<protein>
    <recommendedName>
        <fullName evidence="2">Endonuclease/exonuclease/phosphatase domain-containing protein</fullName>
    </recommendedName>
</protein>
<comment type="caution">
    <text evidence="3">The sequence shown here is derived from an EMBL/GenBank/DDBJ whole genome shotgun (WGS) entry which is preliminary data.</text>
</comment>
<feature type="compositionally biased region" description="Pro residues" evidence="1">
    <location>
        <begin position="19"/>
        <end position="39"/>
    </location>
</feature>
<feature type="region of interest" description="Disordered" evidence="1">
    <location>
        <begin position="396"/>
        <end position="422"/>
    </location>
</feature>
<feature type="domain" description="Endonuclease/exonuclease/phosphatase" evidence="2">
    <location>
        <begin position="109"/>
        <end position="413"/>
    </location>
</feature>
<dbReference type="SUPFAM" id="SSF56219">
    <property type="entry name" value="DNase I-like"/>
    <property type="match status" value="1"/>
</dbReference>
<keyword evidence="4" id="KW-1185">Reference proteome</keyword>
<name>A0A3A8P3G6_9BACT</name>
<dbReference type="RefSeq" id="WP_120646620.1">
    <property type="nucleotide sequence ID" value="NZ_RAWB01000402.1"/>
</dbReference>
<organism evidence="3 4">
    <name type="scientific">Corallococcus llansteffanensis</name>
    <dbReference type="NCBI Taxonomy" id="2316731"/>
    <lineage>
        <taxon>Bacteria</taxon>
        <taxon>Pseudomonadati</taxon>
        <taxon>Myxococcota</taxon>
        <taxon>Myxococcia</taxon>
        <taxon>Myxococcales</taxon>
        <taxon>Cystobacterineae</taxon>
        <taxon>Myxococcaceae</taxon>
        <taxon>Corallococcus</taxon>
    </lineage>
</organism>
<feature type="compositionally biased region" description="Polar residues" evidence="1">
    <location>
        <begin position="396"/>
        <end position="405"/>
    </location>
</feature>
<dbReference type="Pfam" id="PF03372">
    <property type="entry name" value="Exo_endo_phos"/>
    <property type="match status" value="1"/>
</dbReference>
<feature type="compositionally biased region" description="Basic and acidic residues" evidence="1">
    <location>
        <begin position="269"/>
        <end position="293"/>
    </location>
</feature>
<dbReference type="Gene3D" id="3.60.10.10">
    <property type="entry name" value="Endonuclease/exonuclease/phosphatase"/>
    <property type="match status" value="1"/>
</dbReference>
<evidence type="ECO:0000313" key="4">
    <source>
        <dbReference type="Proteomes" id="UP000272888"/>
    </source>
</evidence>
<dbReference type="InterPro" id="IPR005135">
    <property type="entry name" value="Endo/exonuclease/phosphatase"/>
</dbReference>
<dbReference type="AlphaFoldDB" id="A0A3A8P3G6"/>
<feature type="region of interest" description="Disordered" evidence="1">
    <location>
        <begin position="266"/>
        <end position="303"/>
    </location>
</feature>